<keyword evidence="2" id="KW-1185">Reference proteome</keyword>
<proteinExistence type="predicted"/>
<dbReference type="InterPro" id="IPR013726">
    <property type="entry name" value="Mitofissin"/>
</dbReference>
<dbReference type="OrthoDB" id="16824at2759"/>
<organism evidence="1 2">
    <name type="scientific">Acaulospora morrowiae</name>
    <dbReference type="NCBI Taxonomy" id="94023"/>
    <lineage>
        <taxon>Eukaryota</taxon>
        <taxon>Fungi</taxon>
        <taxon>Fungi incertae sedis</taxon>
        <taxon>Mucoromycota</taxon>
        <taxon>Glomeromycotina</taxon>
        <taxon>Glomeromycetes</taxon>
        <taxon>Diversisporales</taxon>
        <taxon>Acaulosporaceae</taxon>
        <taxon>Acaulospora</taxon>
    </lineage>
</organism>
<dbReference type="Pfam" id="PF08520">
    <property type="entry name" value="Mitofissin"/>
    <property type="match status" value="1"/>
</dbReference>
<feature type="non-terminal residue" evidence="1">
    <location>
        <position position="1"/>
    </location>
</feature>
<feature type="non-terminal residue" evidence="1">
    <location>
        <position position="64"/>
    </location>
</feature>
<dbReference type="Proteomes" id="UP000789342">
    <property type="component" value="Unassembled WGS sequence"/>
</dbReference>
<sequence length="64" mass="7192">DAILISAILAGVRRSTGLTVNTSRIENQTLRSAVETILNCGEWVFERSIGYMTNSQYFVKKRVN</sequence>
<reference evidence="1" key="1">
    <citation type="submission" date="2021-06" db="EMBL/GenBank/DDBJ databases">
        <authorList>
            <person name="Kallberg Y."/>
            <person name="Tangrot J."/>
            <person name="Rosling A."/>
        </authorList>
    </citation>
    <scope>NUCLEOTIDE SEQUENCE</scope>
    <source>
        <strain evidence="1">CL551</strain>
    </source>
</reference>
<dbReference type="EMBL" id="CAJVPV010059776">
    <property type="protein sequence ID" value="CAG8789265.1"/>
    <property type="molecule type" value="Genomic_DNA"/>
</dbReference>
<accession>A0A9N9P5I5</accession>
<name>A0A9N9P5I5_9GLOM</name>
<dbReference type="AlphaFoldDB" id="A0A9N9P5I5"/>
<protein>
    <submittedName>
        <fullName evidence="1">791_t:CDS:1</fullName>
    </submittedName>
</protein>
<gene>
    <name evidence="1" type="ORF">AMORRO_LOCUS17994</name>
</gene>
<evidence type="ECO:0000313" key="1">
    <source>
        <dbReference type="EMBL" id="CAG8789265.1"/>
    </source>
</evidence>
<dbReference type="PANTHER" id="PTHR28075:SF1">
    <property type="entry name" value="DUF1748-DOMAIN-CONTAINING PROTEIN"/>
    <property type="match status" value="1"/>
</dbReference>
<dbReference type="PANTHER" id="PTHR28075">
    <property type="entry name" value="CHROMOSOME 16, WHOLE GENOME SHOTGUN SEQUENCE"/>
    <property type="match status" value="1"/>
</dbReference>
<evidence type="ECO:0000313" key="2">
    <source>
        <dbReference type="Proteomes" id="UP000789342"/>
    </source>
</evidence>
<comment type="caution">
    <text evidence="1">The sequence shown here is derived from an EMBL/GenBank/DDBJ whole genome shotgun (WGS) entry which is preliminary data.</text>
</comment>
<dbReference type="GO" id="GO:0005737">
    <property type="term" value="C:cytoplasm"/>
    <property type="evidence" value="ECO:0007669"/>
    <property type="project" value="TreeGrafter"/>
</dbReference>